<evidence type="ECO:0000313" key="3">
    <source>
        <dbReference type="Proteomes" id="UP000092971"/>
    </source>
</evidence>
<gene>
    <name evidence="2" type="ORF">CSTERTH_06945</name>
</gene>
<protein>
    <recommendedName>
        <fullName evidence="1">ABC transmembrane type-2 domain-containing protein</fullName>
    </recommendedName>
</protein>
<accession>A0A1B1YDE5</accession>
<reference evidence="2 3" key="1">
    <citation type="submission" date="2016-02" db="EMBL/GenBank/DDBJ databases">
        <title>Comparison of Clostridium stercorarium subspecies using comparative genomics and transcriptomics.</title>
        <authorList>
            <person name="Schellenberg J."/>
            <person name="Thallinger G."/>
            <person name="Levin D.B."/>
            <person name="Zhang X."/>
            <person name="Alvare G."/>
            <person name="Fristensky B."/>
            <person name="Sparling R."/>
        </authorList>
    </citation>
    <scope>NUCLEOTIDE SEQUENCE [LARGE SCALE GENOMIC DNA]</scope>
    <source>
        <strain evidence="2 3">DSM 2910</strain>
    </source>
</reference>
<proteinExistence type="predicted"/>
<dbReference type="Proteomes" id="UP000092971">
    <property type="component" value="Chromosome"/>
</dbReference>
<dbReference type="AlphaFoldDB" id="A0A1B1YDE5"/>
<dbReference type="PROSITE" id="PS51012">
    <property type="entry name" value="ABC_TM2"/>
    <property type="match status" value="1"/>
</dbReference>
<dbReference type="EMBL" id="CP014672">
    <property type="protein sequence ID" value="ANW98780.1"/>
    <property type="molecule type" value="Genomic_DNA"/>
</dbReference>
<evidence type="ECO:0000259" key="1">
    <source>
        <dbReference type="PROSITE" id="PS51012"/>
    </source>
</evidence>
<name>A0A1B1YDE5_THEST</name>
<sequence>MISALFILLAIRYFRKQHEKKYDKNVEVNEQNISKKSYTRTLNVRGTEEDNTKYKPIDSINNTLTIESDKNNTKLVKSEKKPLVLCNNILSDLNE</sequence>
<dbReference type="InterPro" id="IPR047817">
    <property type="entry name" value="ABC2_TM_bact-type"/>
</dbReference>
<feature type="domain" description="ABC transmembrane type-2" evidence="1">
    <location>
        <begin position="1"/>
        <end position="17"/>
    </location>
</feature>
<evidence type="ECO:0000313" key="2">
    <source>
        <dbReference type="EMBL" id="ANW98780.1"/>
    </source>
</evidence>
<organism evidence="2 3">
    <name type="scientific">Thermoclostridium stercorarium subsp. thermolacticum DSM 2910</name>
    <dbReference type="NCBI Taxonomy" id="1121336"/>
    <lineage>
        <taxon>Bacteria</taxon>
        <taxon>Bacillati</taxon>
        <taxon>Bacillota</taxon>
        <taxon>Clostridia</taxon>
        <taxon>Eubacteriales</taxon>
        <taxon>Oscillospiraceae</taxon>
        <taxon>Thermoclostridium</taxon>
    </lineage>
</organism>